<evidence type="ECO:0000256" key="4">
    <source>
        <dbReference type="PROSITE-ProRule" id="PRU00134"/>
    </source>
</evidence>
<evidence type="ECO:0000313" key="6">
    <source>
        <dbReference type="EMBL" id="KTB45083.1"/>
    </source>
</evidence>
<dbReference type="Pfam" id="PF01753">
    <property type="entry name" value="zf-MYND"/>
    <property type="match status" value="1"/>
</dbReference>
<keyword evidence="2 4" id="KW-0863">Zinc-finger</keyword>
<reference evidence="6 7" key="1">
    <citation type="submission" date="2015-12" db="EMBL/GenBank/DDBJ databases">
        <title>Draft genome sequence of Moniliophthora roreri, the causal agent of frosty pod rot of cacao.</title>
        <authorList>
            <person name="Aime M.C."/>
            <person name="Diaz-Valderrama J.R."/>
            <person name="Kijpornyongpan T."/>
            <person name="Phillips-Mora W."/>
        </authorList>
    </citation>
    <scope>NUCLEOTIDE SEQUENCE [LARGE SCALE GENOMIC DNA]</scope>
    <source>
        <strain evidence="6 7">MCA 2952</strain>
    </source>
</reference>
<accession>A0A0W0G941</accession>
<sequence>MPPPHPPEESEDKIPSPHDRLVRQATEFLQENFRQRDSDEILKVLRCPLPSSLDVSHPSKDILHTFSCLISALALTCGPRTRSPTYTIFPTLWPHICRWTTFFIQKCIIESIPRTVQGVQLVEQVIYLAQLVAETPRAGVIPGFNESNQLSALKLHTPLLIPSMLHAAIVLAECGNPWFELFMSNLQPVDQKDSEKYWVSDMKKLCSRYDIPALALRLLIEENGKKEGDAYVLYASMELFHLSVVVVTDAKPEPIFRSLLAKNPVKWLARTMSYIASHLHDHHGTIRDPQARLRAYATLKYCARHIGLCTRYFGYTCAVDALDCRLIVSMAKTAYLPFQTMADQVPQSDPNILIEQYDTLLKAFLPLLLFRSVVYRILKELEKLKSLGLLDFVSPLGRDDPFQNSLKDVIAYARSYKKTIHEYDQGRACLNSLCPHPAMPDRKAKRCSRCRIAIYCSRECQRADWKVNHRDKCSPPPFRGLSNPVSELDIAFIKAHVRQTALRSHREAIERIITQIRGEETTRARTRTRKDRVGIILDVNGHRFPFSFGIDTLANWLKDCPYQGDEWREQREEVIAAFSTVKPDSEVLIVVNLPGLTRLGLLTYKEEF</sequence>
<gene>
    <name evidence="6" type="ORF">WG66_2338</name>
</gene>
<evidence type="ECO:0000256" key="3">
    <source>
        <dbReference type="ARBA" id="ARBA00022833"/>
    </source>
</evidence>
<dbReference type="AlphaFoldDB" id="A0A0W0G941"/>
<evidence type="ECO:0000313" key="7">
    <source>
        <dbReference type="Proteomes" id="UP000054988"/>
    </source>
</evidence>
<evidence type="ECO:0000256" key="2">
    <source>
        <dbReference type="ARBA" id="ARBA00022771"/>
    </source>
</evidence>
<name>A0A0W0G941_MONRR</name>
<proteinExistence type="predicted"/>
<protein>
    <recommendedName>
        <fullName evidence="5">MYND-type domain-containing protein</fullName>
    </recommendedName>
</protein>
<dbReference type="EMBL" id="LATX01000784">
    <property type="protein sequence ID" value="KTB45083.1"/>
    <property type="molecule type" value="Genomic_DNA"/>
</dbReference>
<dbReference type="InterPro" id="IPR002893">
    <property type="entry name" value="Znf_MYND"/>
</dbReference>
<dbReference type="Gene3D" id="6.10.140.2220">
    <property type="match status" value="1"/>
</dbReference>
<dbReference type="GO" id="GO:0008270">
    <property type="term" value="F:zinc ion binding"/>
    <property type="evidence" value="ECO:0007669"/>
    <property type="project" value="UniProtKB-KW"/>
</dbReference>
<dbReference type="PROSITE" id="PS50865">
    <property type="entry name" value="ZF_MYND_2"/>
    <property type="match status" value="1"/>
</dbReference>
<keyword evidence="1" id="KW-0479">Metal-binding</keyword>
<keyword evidence="3" id="KW-0862">Zinc</keyword>
<dbReference type="SUPFAM" id="SSF144232">
    <property type="entry name" value="HIT/MYND zinc finger-like"/>
    <property type="match status" value="1"/>
</dbReference>
<evidence type="ECO:0000256" key="1">
    <source>
        <dbReference type="ARBA" id="ARBA00022723"/>
    </source>
</evidence>
<evidence type="ECO:0000259" key="5">
    <source>
        <dbReference type="PROSITE" id="PS50865"/>
    </source>
</evidence>
<organism evidence="6 7">
    <name type="scientific">Moniliophthora roreri</name>
    <name type="common">Frosty pod rot fungus</name>
    <name type="synonym">Monilia roreri</name>
    <dbReference type="NCBI Taxonomy" id="221103"/>
    <lineage>
        <taxon>Eukaryota</taxon>
        <taxon>Fungi</taxon>
        <taxon>Dikarya</taxon>
        <taxon>Basidiomycota</taxon>
        <taxon>Agaricomycotina</taxon>
        <taxon>Agaricomycetes</taxon>
        <taxon>Agaricomycetidae</taxon>
        <taxon>Agaricales</taxon>
        <taxon>Marasmiineae</taxon>
        <taxon>Marasmiaceae</taxon>
        <taxon>Moniliophthora</taxon>
    </lineage>
</organism>
<feature type="domain" description="MYND-type" evidence="5">
    <location>
        <begin position="431"/>
        <end position="473"/>
    </location>
</feature>
<comment type="caution">
    <text evidence="6">The sequence shown here is derived from an EMBL/GenBank/DDBJ whole genome shotgun (WGS) entry which is preliminary data.</text>
</comment>
<dbReference type="Proteomes" id="UP000054988">
    <property type="component" value="Unassembled WGS sequence"/>
</dbReference>